<evidence type="ECO:0000256" key="1">
    <source>
        <dbReference type="ARBA" id="ARBA00004141"/>
    </source>
</evidence>
<dbReference type="InterPro" id="IPR036259">
    <property type="entry name" value="MFS_trans_sf"/>
</dbReference>
<gene>
    <name evidence="6" type="ORF">R3P38DRAFT_184066</name>
</gene>
<dbReference type="PANTHER" id="PTHR23507">
    <property type="entry name" value="ZGC:174356"/>
    <property type="match status" value="1"/>
</dbReference>
<organism evidence="6 7">
    <name type="scientific">Favolaschia claudopus</name>
    <dbReference type="NCBI Taxonomy" id="2862362"/>
    <lineage>
        <taxon>Eukaryota</taxon>
        <taxon>Fungi</taxon>
        <taxon>Dikarya</taxon>
        <taxon>Basidiomycota</taxon>
        <taxon>Agaricomycotina</taxon>
        <taxon>Agaricomycetes</taxon>
        <taxon>Agaricomycetidae</taxon>
        <taxon>Agaricales</taxon>
        <taxon>Marasmiineae</taxon>
        <taxon>Mycenaceae</taxon>
        <taxon>Favolaschia</taxon>
    </lineage>
</organism>
<feature type="transmembrane region" description="Helical" evidence="5">
    <location>
        <begin position="205"/>
        <end position="226"/>
    </location>
</feature>
<dbReference type="InterPro" id="IPR011701">
    <property type="entry name" value="MFS"/>
</dbReference>
<dbReference type="Proteomes" id="UP001362999">
    <property type="component" value="Unassembled WGS sequence"/>
</dbReference>
<proteinExistence type="predicted"/>
<evidence type="ECO:0000256" key="2">
    <source>
        <dbReference type="ARBA" id="ARBA00022692"/>
    </source>
</evidence>
<evidence type="ECO:0000313" key="7">
    <source>
        <dbReference type="Proteomes" id="UP001362999"/>
    </source>
</evidence>
<sequence>MATSPTLDSISEVEALLPHDIQDSDNTQPPLARNRASGRWIANPYWVIPVVLVANISRGMTVSPRIQVFNEIACRVLSASSPGDISPTMLLPDTCQTPEVQARASRIQASIVITMSVLSSASTGLWSQWGDIKGRKLLFIVSIVGFIAMELVFILVSAPSINQRGELFILIGPVFEGLCGGYSVFNAVFHAYISDCTPDGSRSKIFSSVQGIVFVGRALGPWIAGIVLSNSTLGSHSLFYISVSIQLVLLVYVLFFVPESLRSRERQRPEVDVELEPRPTTMRAIEDKQSIKQIIRRFMVVFVSPITMFRPRVVEDGVSRRKDYSLTLLGSAMFLYIVSTAVYQLKFLYGQHTYDWTTVQLGYYMSFLWISRAINLLILLPILISYLKPKTPIVVLSAPEAIAREIQFDKCLARASLTVDAMGDLLIVATPASSQVAFIGASCLSAFTSGGNPALHSLGAVCLHALGHSSETGRLFGAVGVLDAIAHIMAPAFFAAIYGMTVGSYPKTIFVFAATFLLSSVLLLGGIRRKGVQ</sequence>
<feature type="transmembrane region" description="Helical" evidence="5">
    <location>
        <begin position="363"/>
        <end position="387"/>
    </location>
</feature>
<dbReference type="GO" id="GO:0022857">
    <property type="term" value="F:transmembrane transporter activity"/>
    <property type="evidence" value="ECO:0007669"/>
    <property type="project" value="InterPro"/>
</dbReference>
<dbReference type="PANTHER" id="PTHR23507:SF1">
    <property type="entry name" value="FI18259P1-RELATED"/>
    <property type="match status" value="1"/>
</dbReference>
<keyword evidence="4 5" id="KW-0472">Membrane</keyword>
<keyword evidence="2 5" id="KW-0812">Transmembrane</keyword>
<accession>A0AAW0D2W6</accession>
<evidence type="ECO:0000313" key="6">
    <source>
        <dbReference type="EMBL" id="KAK7044959.1"/>
    </source>
</evidence>
<dbReference type="Pfam" id="PF07690">
    <property type="entry name" value="MFS_1"/>
    <property type="match status" value="1"/>
</dbReference>
<dbReference type="GO" id="GO:0016020">
    <property type="term" value="C:membrane"/>
    <property type="evidence" value="ECO:0007669"/>
    <property type="project" value="UniProtKB-SubCell"/>
</dbReference>
<dbReference type="SUPFAM" id="SSF103473">
    <property type="entry name" value="MFS general substrate transporter"/>
    <property type="match status" value="1"/>
</dbReference>
<evidence type="ECO:0000256" key="3">
    <source>
        <dbReference type="ARBA" id="ARBA00022989"/>
    </source>
</evidence>
<feature type="transmembrane region" description="Helical" evidence="5">
    <location>
        <begin position="475"/>
        <end position="497"/>
    </location>
</feature>
<feature type="transmembrane region" description="Helical" evidence="5">
    <location>
        <begin position="509"/>
        <end position="527"/>
    </location>
</feature>
<comment type="subcellular location">
    <subcellularLocation>
        <location evidence="1">Membrane</location>
        <topology evidence="1">Multi-pass membrane protein</topology>
    </subcellularLocation>
</comment>
<feature type="transmembrane region" description="Helical" evidence="5">
    <location>
        <begin position="167"/>
        <end position="193"/>
    </location>
</feature>
<dbReference type="EMBL" id="JAWWNJ010000011">
    <property type="protein sequence ID" value="KAK7044959.1"/>
    <property type="molecule type" value="Genomic_DNA"/>
</dbReference>
<reference evidence="6 7" key="1">
    <citation type="journal article" date="2024" name="J Genomics">
        <title>Draft genome sequencing and assembly of Favolaschia claudopus CIRM-BRFM 2984 isolated from oak limbs.</title>
        <authorList>
            <person name="Navarro D."/>
            <person name="Drula E."/>
            <person name="Chaduli D."/>
            <person name="Cazenave R."/>
            <person name="Ahrendt S."/>
            <person name="Wang J."/>
            <person name="Lipzen A."/>
            <person name="Daum C."/>
            <person name="Barry K."/>
            <person name="Grigoriev I.V."/>
            <person name="Favel A."/>
            <person name="Rosso M.N."/>
            <person name="Martin F."/>
        </authorList>
    </citation>
    <scope>NUCLEOTIDE SEQUENCE [LARGE SCALE GENOMIC DNA]</scope>
    <source>
        <strain evidence="6 7">CIRM-BRFM 2984</strain>
    </source>
</reference>
<dbReference type="AlphaFoldDB" id="A0AAW0D2W6"/>
<keyword evidence="3 5" id="KW-1133">Transmembrane helix</keyword>
<feature type="transmembrane region" description="Helical" evidence="5">
    <location>
        <begin position="238"/>
        <end position="257"/>
    </location>
</feature>
<protein>
    <submittedName>
        <fullName evidence="6">Major facilitator superfamily domain-containing protein</fullName>
    </submittedName>
</protein>
<feature type="transmembrane region" description="Helical" evidence="5">
    <location>
        <begin position="324"/>
        <end position="343"/>
    </location>
</feature>
<dbReference type="Gene3D" id="1.20.1250.20">
    <property type="entry name" value="MFS general substrate transporter like domains"/>
    <property type="match status" value="1"/>
</dbReference>
<keyword evidence="7" id="KW-1185">Reference proteome</keyword>
<evidence type="ECO:0000256" key="4">
    <source>
        <dbReference type="ARBA" id="ARBA00023136"/>
    </source>
</evidence>
<comment type="caution">
    <text evidence="6">The sequence shown here is derived from an EMBL/GenBank/DDBJ whole genome shotgun (WGS) entry which is preliminary data.</text>
</comment>
<feature type="transmembrane region" description="Helical" evidence="5">
    <location>
        <begin position="138"/>
        <end position="161"/>
    </location>
</feature>
<evidence type="ECO:0000256" key="5">
    <source>
        <dbReference type="SAM" id="Phobius"/>
    </source>
</evidence>
<name>A0AAW0D2W6_9AGAR</name>